<protein>
    <submittedName>
        <fullName evidence="1">Uncharacterized protein</fullName>
    </submittedName>
</protein>
<accession>A0A0A9EL59</accession>
<proteinExistence type="predicted"/>
<reference evidence="1" key="1">
    <citation type="submission" date="2014-09" db="EMBL/GenBank/DDBJ databases">
        <authorList>
            <person name="Magalhaes I.L.F."/>
            <person name="Oliveira U."/>
            <person name="Santos F.R."/>
            <person name="Vidigal T.H.D.A."/>
            <person name="Brescovit A.D."/>
            <person name="Santos A.J."/>
        </authorList>
    </citation>
    <scope>NUCLEOTIDE SEQUENCE</scope>
    <source>
        <tissue evidence="1">Shoot tissue taken approximately 20 cm above the soil surface</tissue>
    </source>
</reference>
<dbReference type="PROSITE" id="PS51257">
    <property type="entry name" value="PROKAR_LIPOPROTEIN"/>
    <property type="match status" value="1"/>
</dbReference>
<name>A0A0A9EL59_ARUDO</name>
<sequence length="34" mass="3961">MCVYKVDWTLLSVLVLMCLMWLLVSACKFTLSYS</sequence>
<dbReference type="EMBL" id="GBRH01196421">
    <property type="protein sequence ID" value="JAE01475.1"/>
    <property type="molecule type" value="Transcribed_RNA"/>
</dbReference>
<reference evidence="1" key="2">
    <citation type="journal article" date="2015" name="Data Brief">
        <title>Shoot transcriptome of the giant reed, Arundo donax.</title>
        <authorList>
            <person name="Barrero R.A."/>
            <person name="Guerrero F.D."/>
            <person name="Moolhuijzen P."/>
            <person name="Goolsby J.A."/>
            <person name="Tidwell J."/>
            <person name="Bellgard S.E."/>
            <person name="Bellgard M.I."/>
        </authorList>
    </citation>
    <scope>NUCLEOTIDE SEQUENCE</scope>
    <source>
        <tissue evidence="1">Shoot tissue taken approximately 20 cm above the soil surface</tissue>
    </source>
</reference>
<organism evidence="1">
    <name type="scientific">Arundo donax</name>
    <name type="common">Giant reed</name>
    <name type="synonym">Donax arundinaceus</name>
    <dbReference type="NCBI Taxonomy" id="35708"/>
    <lineage>
        <taxon>Eukaryota</taxon>
        <taxon>Viridiplantae</taxon>
        <taxon>Streptophyta</taxon>
        <taxon>Embryophyta</taxon>
        <taxon>Tracheophyta</taxon>
        <taxon>Spermatophyta</taxon>
        <taxon>Magnoliopsida</taxon>
        <taxon>Liliopsida</taxon>
        <taxon>Poales</taxon>
        <taxon>Poaceae</taxon>
        <taxon>PACMAD clade</taxon>
        <taxon>Arundinoideae</taxon>
        <taxon>Arundineae</taxon>
        <taxon>Arundo</taxon>
    </lineage>
</organism>
<evidence type="ECO:0000313" key="1">
    <source>
        <dbReference type="EMBL" id="JAE01475.1"/>
    </source>
</evidence>
<dbReference type="AlphaFoldDB" id="A0A0A9EL59"/>